<dbReference type="Pfam" id="PF24689">
    <property type="entry name" value="TriTu"/>
    <property type="match status" value="1"/>
</dbReference>
<dbReference type="EMBL" id="JBHTBS010000032">
    <property type="protein sequence ID" value="MFC7339664.1"/>
    <property type="molecule type" value="Genomic_DNA"/>
</dbReference>
<dbReference type="InterPro" id="IPR057062">
    <property type="entry name" value="TriTu"/>
</dbReference>
<protein>
    <submittedName>
        <fullName evidence="1">Uncharacterized protein</fullName>
    </submittedName>
</protein>
<comment type="caution">
    <text evidence="1">The sequence shown here is derived from an EMBL/GenBank/DDBJ whole genome shotgun (WGS) entry which is preliminary data.</text>
</comment>
<keyword evidence="2" id="KW-1185">Reference proteome</keyword>
<dbReference type="Proteomes" id="UP001596472">
    <property type="component" value="Unassembled WGS sequence"/>
</dbReference>
<dbReference type="RefSeq" id="WP_379716914.1">
    <property type="nucleotide sequence ID" value="NZ_JBHTBS010000032.1"/>
</dbReference>
<evidence type="ECO:0000313" key="2">
    <source>
        <dbReference type="Proteomes" id="UP001596472"/>
    </source>
</evidence>
<organism evidence="1 2">
    <name type="scientific">Haloferula chungangensis</name>
    <dbReference type="NCBI Taxonomy" id="1048331"/>
    <lineage>
        <taxon>Bacteria</taxon>
        <taxon>Pseudomonadati</taxon>
        <taxon>Verrucomicrobiota</taxon>
        <taxon>Verrucomicrobiia</taxon>
        <taxon>Verrucomicrobiales</taxon>
        <taxon>Verrucomicrobiaceae</taxon>
        <taxon>Haloferula</taxon>
    </lineage>
</organism>
<proteinExistence type="predicted"/>
<accession>A0ABW2LE79</accession>
<evidence type="ECO:0000313" key="1">
    <source>
        <dbReference type="EMBL" id="MFC7339664.1"/>
    </source>
</evidence>
<reference evidence="2" key="1">
    <citation type="journal article" date="2019" name="Int. J. Syst. Evol. Microbiol.">
        <title>The Global Catalogue of Microorganisms (GCM) 10K type strain sequencing project: providing services to taxonomists for standard genome sequencing and annotation.</title>
        <authorList>
            <consortium name="The Broad Institute Genomics Platform"/>
            <consortium name="The Broad Institute Genome Sequencing Center for Infectious Disease"/>
            <person name="Wu L."/>
            <person name="Ma J."/>
        </authorList>
    </citation>
    <scope>NUCLEOTIDE SEQUENCE [LARGE SCALE GENOMIC DNA]</scope>
    <source>
        <strain evidence="2">CGMCC 4.1467</strain>
    </source>
</reference>
<name>A0ABW2LE79_9BACT</name>
<sequence length="71" mass="8391">MDFTIDEALARVTLWESGECDMEVLDAESGADLFREHHEFRSSAEFFETYPKVPIFLRQYRGDDWPRTDKS</sequence>
<gene>
    <name evidence="1" type="ORF">ACFQY0_20940</name>
</gene>